<dbReference type="EC" id="3.1.3.12" evidence="7"/>
<dbReference type="FunFam" id="3.30.70.1020:FF:000004">
    <property type="entry name" value="Trehalose 6-phosphate phosphatase"/>
    <property type="match status" value="1"/>
</dbReference>
<dbReference type="STRING" id="74649.A0A2P6S5S0"/>
<evidence type="ECO:0000256" key="1">
    <source>
        <dbReference type="ARBA" id="ARBA00000500"/>
    </source>
</evidence>
<dbReference type="InterPro" id="IPR036412">
    <property type="entry name" value="HAD-like_sf"/>
</dbReference>
<dbReference type="AlphaFoldDB" id="A0A2P6S5S0"/>
<dbReference type="GO" id="GO:0005992">
    <property type="term" value="P:trehalose biosynthetic process"/>
    <property type="evidence" value="ECO:0007669"/>
    <property type="project" value="UniProtKB-UniPathway"/>
</dbReference>
<evidence type="ECO:0000256" key="4">
    <source>
        <dbReference type="ARBA" id="ARBA00008770"/>
    </source>
</evidence>
<dbReference type="Pfam" id="PF02358">
    <property type="entry name" value="Trehalose_PPase"/>
    <property type="match status" value="1"/>
</dbReference>
<evidence type="ECO:0000313" key="10">
    <source>
        <dbReference type="Proteomes" id="UP000238479"/>
    </source>
</evidence>
<dbReference type="Gene3D" id="3.40.50.1000">
    <property type="entry name" value="HAD superfamily/HAD-like"/>
    <property type="match status" value="1"/>
</dbReference>
<proteinExistence type="inferred from homology"/>
<dbReference type="NCBIfam" id="TIGR01484">
    <property type="entry name" value="HAD-SF-IIB"/>
    <property type="match status" value="1"/>
</dbReference>
<name>A0A2P6S5S0_ROSCH</name>
<evidence type="ECO:0000256" key="2">
    <source>
        <dbReference type="ARBA" id="ARBA00001968"/>
    </source>
</evidence>
<dbReference type="EMBL" id="PDCK01000040">
    <property type="protein sequence ID" value="PRQ54025.1"/>
    <property type="molecule type" value="Genomic_DNA"/>
</dbReference>
<dbReference type="InterPro" id="IPR003337">
    <property type="entry name" value="Trehalose_PPase"/>
</dbReference>
<dbReference type="GO" id="GO:0004805">
    <property type="term" value="F:trehalose-phosphatase activity"/>
    <property type="evidence" value="ECO:0007669"/>
    <property type="project" value="UniProtKB-EC"/>
</dbReference>
<dbReference type="UniPathway" id="UPA00299"/>
<dbReference type="InterPro" id="IPR023214">
    <property type="entry name" value="HAD_sf"/>
</dbReference>
<comment type="function">
    <text evidence="6">Removes the phosphate from trehalose 6-phosphate to produce free trehalose. Trehalose accumulation in plant may improve abiotic stress tolerance.</text>
</comment>
<gene>
    <name evidence="9" type="ORF">RchiOBHm_Chr2g0172991</name>
</gene>
<evidence type="ECO:0000313" key="9">
    <source>
        <dbReference type="EMBL" id="PRQ54025.1"/>
    </source>
</evidence>
<evidence type="ECO:0000256" key="6">
    <source>
        <dbReference type="ARBA" id="ARBA00025274"/>
    </source>
</evidence>
<comment type="pathway">
    <text evidence="3 7">Glycan biosynthesis; trehalose biosynthesis.</text>
</comment>
<evidence type="ECO:0000256" key="3">
    <source>
        <dbReference type="ARBA" id="ARBA00005199"/>
    </source>
</evidence>
<keyword evidence="10" id="KW-1185">Reference proteome</keyword>
<evidence type="ECO:0000256" key="7">
    <source>
        <dbReference type="RuleBase" id="RU361117"/>
    </source>
</evidence>
<feature type="region of interest" description="Disordered" evidence="8">
    <location>
        <begin position="1"/>
        <end position="31"/>
    </location>
</feature>
<dbReference type="Gene3D" id="3.30.70.1020">
    <property type="entry name" value="Trehalose-6-phosphate phosphatase related protein, domain 2"/>
    <property type="match status" value="1"/>
</dbReference>
<dbReference type="InterPro" id="IPR006379">
    <property type="entry name" value="HAD-SF_hydro_IIB"/>
</dbReference>
<comment type="similarity">
    <text evidence="4 7">Belongs to the trehalose phosphatase family.</text>
</comment>
<dbReference type="Gramene" id="PRQ54025">
    <property type="protein sequence ID" value="PRQ54025"/>
    <property type="gene ID" value="RchiOBHm_Chr2g0172991"/>
</dbReference>
<comment type="catalytic activity">
    <reaction evidence="1 7">
        <text>alpha,alpha-trehalose 6-phosphate + H2O = alpha,alpha-trehalose + phosphate</text>
        <dbReference type="Rhea" id="RHEA:23420"/>
        <dbReference type="ChEBI" id="CHEBI:15377"/>
        <dbReference type="ChEBI" id="CHEBI:16551"/>
        <dbReference type="ChEBI" id="CHEBI:43474"/>
        <dbReference type="ChEBI" id="CHEBI:58429"/>
        <dbReference type="EC" id="3.1.3.12"/>
    </reaction>
</comment>
<organism evidence="9 10">
    <name type="scientific">Rosa chinensis</name>
    <name type="common">China rose</name>
    <dbReference type="NCBI Taxonomy" id="74649"/>
    <lineage>
        <taxon>Eukaryota</taxon>
        <taxon>Viridiplantae</taxon>
        <taxon>Streptophyta</taxon>
        <taxon>Embryophyta</taxon>
        <taxon>Tracheophyta</taxon>
        <taxon>Spermatophyta</taxon>
        <taxon>Magnoliopsida</taxon>
        <taxon>eudicotyledons</taxon>
        <taxon>Gunneridae</taxon>
        <taxon>Pentapetalae</taxon>
        <taxon>rosids</taxon>
        <taxon>fabids</taxon>
        <taxon>Rosales</taxon>
        <taxon>Rosaceae</taxon>
        <taxon>Rosoideae</taxon>
        <taxon>Rosoideae incertae sedis</taxon>
        <taxon>Rosa</taxon>
    </lineage>
</organism>
<dbReference type="SUPFAM" id="SSF56784">
    <property type="entry name" value="HAD-like"/>
    <property type="match status" value="1"/>
</dbReference>
<accession>A0A2P6S5S0</accession>
<dbReference type="InterPro" id="IPR044651">
    <property type="entry name" value="OTSB-like"/>
</dbReference>
<sequence length="305" mass="34186">MGHQDETESWKARGHEDNREPTDDVGSHTSWLEKHPSALDGFEDMMMTSMAAAKGKKIVVLLDYDGTLSHIVPDPDQAFMTEAMRSAVDQVANCFPTAIISGRRRDKVYDFVKLDNLCYAGSHGLDISTPSASSKYSNHKHQSRTTDGKIKKALEEEIKGIEGAMIEDNTFCISVHYRCVKEEKVDNLKGTVESFMKAYDNFRISEGKKVMEIRPKIDWDKGRALQYLLDTPDFGSSSNDVIPVFIGDDKTDEDAFKAIKTIGRGIPIVVSSTPKETEASYSLRDPTEVMRFLLQLAKWMEEGSV</sequence>
<protein>
    <recommendedName>
        <fullName evidence="7">Trehalose 6-phosphate phosphatase</fullName>
        <ecNumber evidence="7">3.1.3.12</ecNumber>
    </recommendedName>
</protein>
<comment type="cofactor">
    <cofactor evidence="2 7">
        <name>a divalent metal cation</name>
        <dbReference type="ChEBI" id="CHEBI:60240"/>
    </cofactor>
</comment>
<dbReference type="OMA" id="VANRFPT"/>
<evidence type="ECO:0000256" key="8">
    <source>
        <dbReference type="SAM" id="MobiDB-lite"/>
    </source>
</evidence>
<dbReference type="Proteomes" id="UP000238479">
    <property type="component" value="Chromosome 2"/>
</dbReference>
<dbReference type="SMR" id="A0A2P6S5S0"/>
<evidence type="ECO:0000256" key="5">
    <source>
        <dbReference type="ARBA" id="ARBA00022801"/>
    </source>
</evidence>
<dbReference type="PANTHER" id="PTHR43768">
    <property type="entry name" value="TREHALOSE 6-PHOSPHATE PHOSPHATASE"/>
    <property type="match status" value="1"/>
</dbReference>
<dbReference type="NCBIfam" id="TIGR00685">
    <property type="entry name" value="T6PP"/>
    <property type="match status" value="1"/>
</dbReference>
<reference evidence="9 10" key="1">
    <citation type="journal article" date="2018" name="Nat. Genet.">
        <title>The Rosa genome provides new insights in the design of modern roses.</title>
        <authorList>
            <person name="Bendahmane M."/>
        </authorList>
    </citation>
    <scope>NUCLEOTIDE SEQUENCE [LARGE SCALE GENOMIC DNA]</scope>
    <source>
        <strain evidence="10">cv. Old Blush</strain>
    </source>
</reference>
<comment type="caution">
    <text evidence="9">The sequence shown here is derived from an EMBL/GenBank/DDBJ whole genome shotgun (WGS) entry which is preliminary data.</text>
</comment>
<dbReference type="PANTHER" id="PTHR43768:SF24">
    <property type="entry name" value="TREHALOSE 6-PHOSPHATE PHOSPHATASE"/>
    <property type="match status" value="1"/>
</dbReference>
<keyword evidence="5 7" id="KW-0378">Hydrolase</keyword>